<organism evidence="8 9">
    <name type="scientific">Mucilaginibacter mallensis</name>
    <dbReference type="NCBI Taxonomy" id="652787"/>
    <lineage>
        <taxon>Bacteria</taxon>
        <taxon>Pseudomonadati</taxon>
        <taxon>Bacteroidota</taxon>
        <taxon>Sphingobacteriia</taxon>
        <taxon>Sphingobacteriales</taxon>
        <taxon>Sphingobacteriaceae</taxon>
        <taxon>Mucilaginibacter</taxon>
    </lineage>
</organism>
<dbReference type="Pfam" id="PF04542">
    <property type="entry name" value="Sigma70_r2"/>
    <property type="match status" value="1"/>
</dbReference>
<dbReference type="NCBIfam" id="TIGR02937">
    <property type="entry name" value="sigma70-ECF"/>
    <property type="match status" value="1"/>
</dbReference>
<reference evidence="8 9" key="1">
    <citation type="submission" date="2016-10" db="EMBL/GenBank/DDBJ databases">
        <authorList>
            <person name="de Groot N.N."/>
        </authorList>
    </citation>
    <scope>NUCLEOTIDE SEQUENCE [LARGE SCALE GENOMIC DNA]</scope>
    <source>
        <strain evidence="8 9">MP1X4</strain>
    </source>
</reference>
<dbReference type="InterPro" id="IPR007627">
    <property type="entry name" value="RNA_pol_sigma70_r2"/>
</dbReference>
<comment type="similarity">
    <text evidence="1">Belongs to the sigma-70 factor family. ECF subfamily.</text>
</comment>
<evidence type="ECO:0000259" key="7">
    <source>
        <dbReference type="Pfam" id="PF08281"/>
    </source>
</evidence>
<proteinExistence type="inferred from homology"/>
<dbReference type="RefSeq" id="WP_091377077.1">
    <property type="nucleotide sequence ID" value="NZ_LT629740.1"/>
</dbReference>
<evidence type="ECO:0000313" key="8">
    <source>
        <dbReference type="EMBL" id="SDT54664.1"/>
    </source>
</evidence>
<dbReference type="GO" id="GO:0003677">
    <property type="term" value="F:DNA binding"/>
    <property type="evidence" value="ECO:0007669"/>
    <property type="project" value="UniProtKB-KW"/>
</dbReference>
<dbReference type="EMBL" id="LT629740">
    <property type="protein sequence ID" value="SDT54664.1"/>
    <property type="molecule type" value="Genomic_DNA"/>
</dbReference>
<dbReference type="InterPro" id="IPR013324">
    <property type="entry name" value="RNA_pol_sigma_r3/r4-like"/>
</dbReference>
<keyword evidence="2" id="KW-0805">Transcription regulation</keyword>
<dbReference type="OrthoDB" id="1116873at2"/>
<gene>
    <name evidence="8" type="ORF">SAMN05216490_3980</name>
</gene>
<dbReference type="GO" id="GO:0016987">
    <property type="term" value="F:sigma factor activity"/>
    <property type="evidence" value="ECO:0007669"/>
    <property type="project" value="UniProtKB-KW"/>
</dbReference>
<dbReference type="InterPro" id="IPR013325">
    <property type="entry name" value="RNA_pol_sigma_r2"/>
</dbReference>
<protein>
    <submittedName>
        <fullName evidence="8">RNA polymerase sigma-70 factor, ECF subfamily</fullName>
    </submittedName>
</protein>
<dbReference type="InterPro" id="IPR039425">
    <property type="entry name" value="RNA_pol_sigma-70-like"/>
</dbReference>
<dbReference type="CDD" id="cd06171">
    <property type="entry name" value="Sigma70_r4"/>
    <property type="match status" value="1"/>
</dbReference>
<dbReference type="STRING" id="652787.SAMN05216490_3980"/>
<name>A0A1H2B914_MUCMA</name>
<evidence type="ECO:0000256" key="4">
    <source>
        <dbReference type="ARBA" id="ARBA00023125"/>
    </source>
</evidence>
<accession>A0A1H2B914</accession>
<dbReference type="PANTHER" id="PTHR43133:SF8">
    <property type="entry name" value="RNA POLYMERASE SIGMA FACTOR HI_1459-RELATED"/>
    <property type="match status" value="1"/>
</dbReference>
<dbReference type="AlphaFoldDB" id="A0A1H2B914"/>
<dbReference type="PANTHER" id="PTHR43133">
    <property type="entry name" value="RNA POLYMERASE ECF-TYPE SIGMA FACTO"/>
    <property type="match status" value="1"/>
</dbReference>
<evidence type="ECO:0000256" key="5">
    <source>
        <dbReference type="ARBA" id="ARBA00023163"/>
    </source>
</evidence>
<feature type="domain" description="RNA polymerase sigma-70 region 2" evidence="6">
    <location>
        <begin position="34"/>
        <end position="99"/>
    </location>
</feature>
<dbReference type="Gene3D" id="1.10.10.10">
    <property type="entry name" value="Winged helix-like DNA-binding domain superfamily/Winged helix DNA-binding domain"/>
    <property type="match status" value="1"/>
</dbReference>
<feature type="domain" description="RNA polymerase sigma factor 70 region 4 type 2" evidence="7">
    <location>
        <begin position="129"/>
        <end position="180"/>
    </location>
</feature>
<keyword evidence="3" id="KW-0731">Sigma factor</keyword>
<dbReference type="Pfam" id="PF08281">
    <property type="entry name" value="Sigma70_r4_2"/>
    <property type="match status" value="1"/>
</dbReference>
<keyword evidence="9" id="KW-1185">Reference proteome</keyword>
<dbReference type="Gene3D" id="1.10.1740.10">
    <property type="match status" value="1"/>
</dbReference>
<evidence type="ECO:0000256" key="2">
    <source>
        <dbReference type="ARBA" id="ARBA00023015"/>
    </source>
</evidence>
<keyword evidence="5" id="KW-0804">Transcription</keyword>
<dbReference type="InterPro" id="IPR014284">
    <property type="entry name" value="RNA_pol_sigma-70_dom"/>
</dbReference>
<dbReference type="Proteomes" id="UP000199679">
    <property type="component" value="Chromosome I"/>
</dbReference>
<dbReference type="SUPFAM" id="SSF88946">
    <property type="entry name" value="Sigma2 domain of RNA polymerase sigma factors"/>
    <property type="match status" value="1"/>
</dbReference>
<sequence>MSLRHKPIKPDNPDDDELLDNYRQSGDIAFLGKLFERYMPLIYGVCLKYLKDEEIAKDAVMGVFEELIVKVKQHEVKQFRGWLYVLTRNYCLMQLRSDKKMEMVALDDVMEFATFLHPEDNNKEAALTALERCMQKLPATQKESIDLFFLQEKCYKEITDITGFTLKEVKSYIQNGKRNLKICLDKSND</sequence>
<keyword evidence="4" id="KW-0238">DNA-binding</keyword>
<evidence type="ECO:0000259" key="6">
    <source>
        <dbReference type="Pfam" id="PF04542"/>
    </source>
</evidence>
<dbReference type="InterPro" id="IPR013249">
    <property type="entry name" value="RNA_pol_sigma70_r4_t2"/>
</dbReference>
<evidence type="ECO:0000256" key="3">
    <source>
        <dbReference type="ARBA" id="ARBA00023082"/>
    </source>
</evidence>
<dbReference type="SUPFAM" id="SSF88659">
    <property type="entry name" value="Sigma3 and sigma4 domains of RNA polymerase sigma factors"/>
    <property type="match status" value="1"/>
</dbReference>
<evidence type="ECO:0000256" key="1">
    <source>
        <dbReference type="ARBA" id="ARBA00010641"/>
    </source>
</evidence>
<evidence type="ECO:0000313" key="9">
    <source>
        <dbReference type="Proteomes" id="UP000199679"/>
    </source>
</evidence>
<dbReference type="InterPro" id="IPR036388">
    <property type="entry name" value="WH-like_DNA-bd_sf"/>
</dbReference>
<dbReference type="GO" id="GO:0006352">
    <property type="term" value="P:DNA-templated transcription initiation"/>
    <property type="evidence" value="ECO:0007669"/>
    <property type="project" value="InterPro"/>
</dbReference>